<dbReference type="HOGENOM" id="CLU_041441_3_0_1"/>
<reference evidence="3 4" key="1">
    <citation type="journal article" date="2015" name="Genome Announc.">
        <title>Draft Genome Sequence and Gene Annotation of the Entomopathogenic Fungus Verticillium hemipterigenum.</title>
        <authorList>
            <person name="Horn F."/>
            <person name="Habel A."/>
            <person name="Scharf D.H."/>
            <person name="Dworschak J."/>
            <person name="Brakhage A.A."/>
            <person name="Guthke R."/>
            <person name="Hertweck C."/>
            <person name="Linde J."/>
        </authorList>
    </citation>
    <scope>NUCLEOTIDE SEQUENCE [LARGE SCALE GENOMIC DNA]</scope>
</reference>
<dbReference type="PANTHER" id="PTHR12905:SF18">
    <property type="entry name" value="ESTER HYDROLASE, PUTATIVE (AFU_ORTHOLOGUE AFUA_4G03130)-RELATED"/>
    <property type="match status" value="1"/>
</dbReference>
<evidence type="ECO:0000313" key="4">
    <source>
        <dbReference type="Proteomes" id="UP000039046"/>
    </source>
</evidence>
<accession>A0A0A1TE40</accession>
<dbReference type="PANTHER" id="PTHR12905">
    <property type="entry name" value="METALLOPHOSPHOESTERASE"/>
    <property type="match status" value="1"/>
</dbReference>
<gene>
    <name evidence="3" type="ORF">VHEMI03649</name>
</gene>
<keyword evidence="1" id="KW-1133">Transmembrane helix</keyword>
<keyword evidence="4" id="KW-1185">Reference proteome</keyword>
<keyword evidence="1" id="KW-0812">Transmembrane</keyword>
<feature type="transmembrane region" description="Helical" evidence="1">
    <location>
        <begin position="24"/>
        <end position="43"/>
    </location>
</feature>
<feature type="domain" description="Calcineurin-like phosphoesterase" evidence="2">
    <location>
        <begin position="58"/>
        <end position="233"/>
    </location>
</feature>
<dbReference type="Proteomes" id="UP000039046">
    <property type="component" value="Unassembled WGS sequence"/>
</dbReference>
<dbReference type="InterPro" id="IPR029052">
    <property type="entry name" value="Metallo-depent_PP-like"/>
</dbReference>
<evidence type="ECO:0000313" key="3">
    <source>
        <dbReference type="EMBL" id="CEJ85027.1"/>
    </source>
</evidence>
<dbReference type="SUPFAM" id="SSF56300">
    <property type="entry name" value="Metallo-dependent phosphatases"/>
    <property type="match status" value="1"/>
</dbReference>
<sequence length="323" mass="36785">MGLLQTVGLRRRIKWERLTVLDQLLLSPFTFIIIQIYHILLFLRGKPFNPPRNKQPVKVVCISDTHDLTVDVPPGDILIHAGDLTNDGTVVDLQKQIDWLKSFPHPVKIVVCGNHDSYFDPTSRKEVDIRSGAKVDFGDILYLEGDMTVQKVKGRKISIFGAPDIPKCGAKDFAFQYTDETQPWAGRIPLETDILITHGPPKHHLDLDLGCPHLLQEVWRVRPRLHVFGHCHWDYGKEAVYFDEMQHAFERVLGNRRRGIISDFIPNEGWLDMFEVVFYGVQAVLWKWLMGGPNSNNGGLMVNAAQMYGNTGRVKSRAIVVEI</sequence>
<dbReference type="InterPro" id="IPR004843">
    <property type="entry name" value="Calcineurin-like_PHP"/>
</dbReference>
<dbReference type="InterPro" id="IPR051693">
    <property type="entry name" value="UPF0046_metallophosphoest"/>
</dbReference>
<keyword evidence="1" id="KW-0472">Membrane</keyword>
<dbReference type="EMBL" id="CDHN01000002">
    <property type="protein sequence ID" value="CEJ85027.1"/>
    <property type="molecule type" value="Genomic_DNA"/>
</dbReference>
<proteinExistence type="predicted"/>
<dbReference type="AlphaFoldDB" id="A0A0A1TE40"/>
<organism evidence="3 4">
    <name type="scientific">[Torrubiella] hemipterigena</name>
    <dbReference type="NCBI Taxonomy" id="1531966"/>
    <lineage>
        <taxon>Eukaryota</taxon>
        <taxon>Fungi</taxon>
        <taxon>Dikarya</taxon>
        <taxon>Ascomycota</taxon>
        <taxon>Pezizomycotina</taxon>
        <taxon>Sordariomycetes</taxon>
        <taxon>Hypocreomycetidae</taxon>
        <taxon>Hypocreales</taxon>
        <taxon>Clavicipitaceae</taxon>
        <taxon>Clavicipitaceae incertae sedis</taxon>
        <taxon>'Torrubiella' clade</taxon>
    </lineage>
</organism>
<evidence type="ECO:0000259" key="2">
    <source>
        <dbReference type="Pfam" id="PF00149"/>
    </source>
</evidence>
<protein>
    <recommendedName>
        <fullName evidence="2">Calcineurin-like phosphoesterase domain-containing protein</fullName>
    </recommendedName>
</protein>
<evidence type="ECO:0000256" key="1">
    <source>
        <dbReference type="SAM" id="Phobius"/>
    </source>
</evidence>
<dbReference type="Pfam" id="PF00149">
    <property type="entry name" value="Metallophos"/>
    <property type="match status" value="1"/>
</dbReference>
<dbReference type="GO" id="GO:0016787">
    <property type="term" value="F:hydrolase activity"/>
    <property type="evidence" value="ECO:0007669"/>
    <property type="project" value="InterPro"/>
</dbReference>
<dbReference type="OrthoDB" id="630188at2759"/>
<dbReference type="Gene3D" id="3.60.21.10">
    <property type="match status" value="1"/>
</dbReference>
<dbReference type="CDD" id="cd07379">
    <property type="entry name" value="MPP_239FB"/>
    <property type="match status" value="1"/>
</dbReference>
<name>A0A0A1TE40_9HYPO</name>